<evidence type="ECO:0000313" key="17">
    <source>
        <dbReference type="Proteomes" id="UP000830375"/>
    </source>
</evidence>
<keyword evidence="4" id="KW-0677">Repeat</keyword>
<dbReference type="InterPro" id="IPR047484">
    <property type="entry name" value="C1_DGKzeta_rpt2"/>
</dbReference>
<feature type="repeat" description="ANK" evidence="12">
    <location>
        <begin position="1157"/>
        <end position="1180"/>
    </location>
</feature>
<dbReference type="SUPFAM" id="SSF48403">
    <property type="entry name" value="Ankyrin repeat"/>
    <property type="match status" value="1"/>
</dbReference>
<feature type="region of interest" description="Disordered" evidence="14">
    <location>
        <begin position="17"/>
        <end position="36"/>
    </location>
</feature>
<feature type="region of interest" description="Disordered" evidence="14">
    <location>
        <begin position="991"/>
        <end position="1032"/>
    </location>
</feature>
<dbReference type="SUPFAM" id="SSF111331">
    <property type="entry name" value="NAD kinase/diacylglycerol kinase-like"/>
    <property type="match status" value="1"/>
</dbReference>
<comment type="catalytic activity">
    <reaction evidence="10">
        <text>1,2-di-(9Z-octadecenoyl)-sn-glycerol + ATP = 1,2-di-(9Z-octadecenoyl)-sn-glycero-3-phosphate + ADP + H(+)</text>
        <dbReference type="Rhea" id="RHEA:40327"/>
        <dbReference type="ChEBI" id="CHEBI:15378"/>
        <dbReference type="ChEBI" id="CHEBI:30616"/>
        <dbReference type="ChEBI" id="CHEBI:52333"/>
        <dbReference type="ChEBI" id="CHEBI:74546"/>
        <dbReference type="ChEBI" id="CHEBI:456216"/>
    </reaction>
    <physiologicalReaction direction="left-to-right" evidence="10">
        <dbReference type="Rhea" id="RHEA:40328"/>
    </physiologicalReaction>
</comment>
<dbReference type="SMART" id="SM00248">
    <property type="entry name" value="ANK"/>
    <property type="match status" value="2"/>
</dbReference>
<comment type="catalytic activity">
    <reaction evidence="11">
        <text>a 1,2-diacyl-sn-glycerol + ATP = a 1,2-diacyl-sn-glycero-3-phosphate + ADP + H(+)</text>
        <dbReference type="Rhea" id="RHEA:10272"/>
        <dbReference type="ChEBI" id="CHEBI:15378"/>
        <dbReference type="ChEBI" id="CHEBI:17815"/>
        <dbReference type="ChEBI" id="CHEBI:30616"/>
        <dbReference type="ChEBI" id="CHEBI:58608"/>
        <dbReference type="ChEBI" id="CHEBI:456216"/>
        <dbReference type="EC" id="2.7.1.107"/>
    </reaction>
    <physiologicalReaction direction="left-to-right" evidence="11">
        <dbReference type="Rhea" id="RHEA:10273"/>
    </physiologicalReaction>
</comment>
<dbReference type="PROSITE" id="PS50297">
    <property type="entry name" value="ANK_REP_REGION"/>
    <property type="match status" value="1"/>
</dbReference>
<evidence type="ECO:0000256" key="6">
    <source>
        <dbReference type="ARBA" id="ARBA00022777"/>
    </source>
</evidence>
<dbReference type="Pfam" id="PF00781">
    <property type="entry name" value="DAGK_cat"/>
    <property type="match status" value="1"/>
</dbReference>
<protein>
    <recommendedName>
        <fullName evidence="13">Diacylglycerol kinase</fullName>
        <shortName evidence="13">DAG kinase</shortName>
        <ecNumber evidence="13">2.7.1.107</ecNumber>
    </recommendedName>
</protein>
<dbReference type="InterPro" id="IPR037607">
    <property type="entry name" value="DGK"/>
</dbReference>
<evidence type="ECO:0000256" key="1">
    <source>
        <dbReference type="ARBA" id="ARBA00005175"/>
    </source>
</evidence>
<organism evidence="16 17">
    <name type="scientific">Labeo rohita</name>
    <name type="common">Indian major carp</name>
    <name type="synonym">Cyprinus rohita</name>
    <dbReference type="NCBI Taxonomy" id="84645"/>
    <lineage>
        <taxon>Eukaryota</taxon>
        <taxon>Metazoa</taxon>
        <taxon>Chordata</taxon>
        <taxon>Craniata</taxon>
        <taxon>Vertebrata</taxon>
        <taxon>Euteleostomi</taxon>
        <taxon>Actinopterygii</taxon>
        <taxon>Neopterygii</taxon>
        <taxon>Teleostei</taxon>
        <taxon>Ostariophysi</taxon>
        <taxon>Cypriniformes</taxon>
        <taxon>Cyprinidae</taxon>
        <taxon>Labeoninae</taxon>
        <taxon>Labeonini</taxon>
        <taxon>Labeo</taxon>
    </lineage>
</organism>
<comment type="similarity">
    <text evidence="2 13">Belongs to the eukaryotic diacylglycerol kinase family.</text>
</comment>
<dbReference type="CDD" id="cd20895">
    <property type="entry name" value="C1_DGKzeta_rpt2"/>
    <property type="match status" value="1"/>
</dbReference>
<dbReference type="SMART" id="SM00046">
    <property type="entry name" value="DAGKc"/>
    <property type="match status" value="1"/>
</dbReference>
<reference evidence="16 17" key="1">
    <citation type="submission" date="2022-01" db="EMBL/GenBank/DDBJ databases">
        <title>A high-quality chromosome-level genome assembly of rohu carp, Labeo rohita.</title>
        <authorList>
            <person name="Arick M.A. II"/>
            <person name="Hsu C.-Y."/>
            <person name="Magbanua Z."/>
            <person name="Pechanova O."/>
            <person name="Grover C."/>
            <person name="Miller E."/>
            <person name="Thrash A."/>
            <person name="Ezzel L."/>
            <person name="Alam S."/>
            <person name="Benzie J."/>
            <person name="Hamilton M."/>
            <person name="Karsi A."/>
            <person name="Lawrence M.L."/>
            <person name="Peterson D.G."/>
        </authorList>
    </citation>
    <scope>NUCLEOTIDE SEQUENCE [LARGE SCALE GENOMIC DNA]</scope>
    <source>
        <strain evidence="17">BAU-BD-2019</strain>
        <tissue evidence="16">Blood</tissue>
    </source>
</reference>
<feature type="repeat" description="ANK" evidence="12">
    <location>
        <begin position="1193"/>
        <end position="1225"/>
    </location>
</feature>
<evidence type="ECO:0000256" key="10">
    <source>
        <dbReference type="ARBA" id="ARBA00023371"/>
    </source>
</evidence>
<dbReference type="Pfam" id="PF00609">
    <property type="entry name" value="DAGK_acc"/>
    <property type="match status" value="1"/>
</dbReference>
<evidence type="ECO:0000256" key="5">
    <source>
        <dbReference type="ARBA" id="ARBA00022741"/>
    </source>
</evidence>
<dbReference type="GO" id="GO:0016301">
    <property type="term" value="F:kinase activity"/>
    <property type="evidence" value="ECO:0007669"/>
    <property type="project" value="UniProtKB-KW"/>
</dbReference>
<dbReference type="PROSITE" id="PS50146">
    <property type="entry name" value="DAGK"/>
    <property type="match status" value="1"/>
</dbReference>
<name>A0ABQ8MI36_LABRO</name>
<evidence type="ECO:0000256" key="11">
    <source>
        <dbReference type="ARBA" id="ARBA00023411"/>
    </source>
</evidence>
<evidence type="ECO:0000313" key="16">
    <source>
        <dbReference type="EMBL" id="KAI2662545.1"/>
    </source>
</evidence>
<evidence type="ECO:0000256" key="9">
    <source>
        <dbReference type="ARBA" id="ARBA00023098"/>
    </source>
</evidence>
<dbReference type="InterPro" id="IPR000756">
    <property type="entry name" value="Diacylglycerol_kin_accessory"/>
</dbReference>
<dbReference type="SMART" id="SM00045">
    <property type="entry name" value="DAGKa"/>
    <property type="match status" value="1"/>
</dbReference>
<feature type="compositionally biased region" description="Basic residues" evidence="14">
    <location>
        <begin position="535"/>
        <end position="550"/>
    </location>
</feature>
<accession>A0ABQ8MI36</accession>
<dbReference type="Proteomes" id="UP000830375">
    <property type="component" value="Unassembled WGS sequence"/>
</dbReference>
<dbReference type="InterPro" id="IPR017438">
    <property type="entry name" value="ATP-NAD_kinase_N"/>
</dbReference>
<keyword evidence="3 13" id="KW-0808">Transferase</keyword>
<dbReference type="InterPro" id="IPR002110">
    <property type="entry name" value="Ankyrin_rpt"/>
</dbReference>
<dbReference type="Gene3D" id="1.25.40.20">
    <property type="entry name" value="Ankyrin repeat-containing domain"/>
    <property type="match status" value="1"/>
</dbReference>
<sequence length="1296" mass="144945">MDALFGLRFRRKACEPSGRRHSSVSLPASKARRRSNVGLASAGLAQRRRSSAQLQTSNVQPGFLQYRRGHFTRRRSSGATACLTPRFAIRRRQAAKHRSIHAQLLGPSLLLASVVQMSEDYETENKNVEEYSSLSDSDCSQEEHKQARMDLESESEKCMTWLAQGLLEGDRVQPRPLIRAPRCLRRNSSHLLPAEAVYRSPAAYGLYGRYRRTSQTQGLSNIGGLWAGRKSSLAPRGSVALYRTSSPCWPDLDLSQTLQGSYYNPQIDTWSAFLSKAIAKSGLQHLSCQPSAAVLAKGETDREIRSTVDWSESALYGEHIWFETNVSGDFCYVGEQHCYAKSLQKSVARKKCAACKIVVHSICIEQLEKLLDWHAPPQGEGLDEVPLKDPSFRINFRCKPSFRESGSRNIREHTWRRRAFRGRRALEQLRGAAAKCSAYTSIAQPAIVRHHWVHRRRQEGKCKQCGKGFQQKFAFHSKEIVAISCSWCKQAYHNKVTCFMLQQIEEPCSLGAHAAVIVPPTWIIRVRRPQSSLKSSKKKKRTSFKRKSSKKGAEEARWKPFIVRPIPSQLMKPLLVFVNPKSGGNQGSKIIQSFLWYLNPRQVFDLSQGGPQEGLEMYRKVHNLRILACGGDGTVGWILSALDQLQLNPSPAVAVLPLGTGNDLARTLNWGGGYTDEPLSKILSHVEDGNIVQLDRWNLIVKPNPEAGSEEKDEQVTDKLPLDVFNNYFSLGFDAHVTLEFHESREANPEKFNSRFRNKMFYAGTAFSDFLMGSSKDLAKHIRVVRHDDGCIEVIGFTMTSLATLQVGGHGERLNQCREVTLTTFKPIPMQVDGEPCKLAPSVIHISLRNQANMQPFPERLRIRVSRISMHDYEALHYDKEKLKEASIPLGLIVVPGDSDLETCRAHIERLQEDFVSCHPSLQRLVLQEGDGTKSKALSSQRLSPKWCFLDSTTADRFYRIDRAQEHLNYVTEISQDELFVLDPELVVTESVSTSPGMPDLVDSSGDAPSDPHKFAFPSSSSSPPNSPGPRVAELQRKRVSSDSSVAEALAHSDSLRSAKPALSRVGGVHRSNTTAADFKPTSRFEKSDLNNANSAAACQERACAKAVVFSALLALVGAGRERAEERAVSQSVRCSEAEQLKELHKKGADLCVQDPVGRTLLHYAVEVGSKEIVRYIIDNAPTDILDVTERENGETVLHKAASLCQRTICHYLVEAGASLMKTDLQKKHQFKNYLFEEICEGMIFHKAQKSHLTLLTAFPELPLFASERLKMEGCSTALEVEQYEKVLVADRTVRS</sequence>
<dbReference type="SMART" id="SM00109">
    <property type="entry name" value="C1"/>
    <property type="match status" value="2"/>
</dbReference>
<comment type="pathway">
    <text evidence="1">Lipid metabolism; glycerolipid metabolism.</text>
</comment>
<dbReference type="EC" id="2.7.1.107" evidence="13"/>
<evidence type="ECO:0000256" key="12">
    <source>
        <dbReference type="PROSITE-ProRule" id="PRU00023"/>
    </source>
</evidence>
<dbReference type="Pfam" id="PF00130">
    <property type="entry name" value="C1_1"/>
    <property type="match status" value="1"/>
</dbReference>
<evidence type="ECO:0000256" key="4">
    <source>
        <dbReference type="ARBA" id="ARBA00022737"/>
    </source>
</evidence>
<keyword evidence="5 13" id="KW-0547">Nucleotide-binding</keyword>
<evidence type="ECO:0000256" key="2">
    <source>
        <dbReference type="ARBA" id="ARBA00009280"/>
    </source>
</evidence>
<feature type="region of interest" description="Disordered" evidence="14">
    <location>
        <begin position="1061"/>
        <end position="1080"/>
    </location>
</feature>
<keyword evidence="9" id="KW-0443">Lipid metabolism</keyword>
<proteinExistence type="inferred from homology"/>
<evidence type="ECO:0000256" key="13">
    <source>
        <dbReference type="RuleBase" id="RU361128"/>
    </source>
</evidence>
<dbReference type="PROSITE" id="PS50088">
    <property type="entry name" value="ANK_REPEAT"/>
    <property type="match status" value="2"/>
</dbReference>
<keyword evidence="17" id="KW-1185">Reference proteome</keyword>
<dbReference type="Gene3D" id="3.40.50.10330">
    <property type="entry name" value="Probable inorganic polyphosphate/atp-NAD kinase, domain 1"/>
    <property type="match status" value="1"/>
</dbReference>
<dbReference type="InterPro" id="IPR002219">
    <property type="entry name" value="PKC_DAG/PE"/>
</dbReference>
<dbReference type="PANTHER" id="PTHR11255:SF43">
    <property type="entry name" value="DIACYLGLYCEROL KINASE ZETA"/>
    <property type="match status" value="1"/>
</dbReference>
<gene>
    <name evidence="16" type="ORF">H4Q32_001423</name>
</gene>
<dbReference type="EMBL" id="JACTAM010000007">
    <property type="protein sequence ID" value="KAI2662545.1"/>
    <property type="molecule type" value="Genomic_DNA"/>
</dbReference>
<evidence type="ECO:0000256" key="7">
    <source>
        <dbReference type="ARBA" id="ARBA00022840"/>
    </source>
</evidence>
<dbReference type="InterPro" id="IPR016064">
    <property type="entry name" value="NAD/diacylglycerol_kinase_sf"/>
</dbReference>
<evidence type="ECO:0000256" key="8">
    <source>
        <dbReference type="ARBA" id="ARBA00023043"/>
    </source>
</evidence>
<comment type="caution">
    <text evidence="16">The sequence shown here is derived from an EMBL/GenBank/DDBJ whole genome shotgun (WGS) entry which is preliminary data.</text>
</comment>
<evidence type="ECO:0000256" key="3">
    <source>
        <dbReference type="ARBA" id="ARBA00022679"/>
    </source>
</evidence>
<keyword evidence="7 13" id="KW-0067">ATP-binding</keyword>
<dbReference type="PANTHER" id="PTHR11255">
    <property type="entry name" value="DIACYLGLYCEROL KINASE"/>
    <property type="match status" value="1"/>
</dbReference>
<dbReference type="InterPro" id="IPR036770">
    <property type="entry name" value="Ankyrin_rpt-contain_sf"/>
</dbReference>
<dbReference type="InterPro" id="IPR001206">
    <property type="entry name" value="Diacylglycerol_kinase_cat_dom"/>
</dbReference>
<keyword evidence="6 13" id="KW-0418">Kinase</keyword>
<evidence type="ECO:0000259" key="15">
    <source>
        <dbReference type="PROSITE" id="PS50146"/>
    </source>
</evidence>
<dbReference type="InterPro" id="IPR056383">
    <property type="entry name" value="DGKI-like_dom"/>
</dbReference>
<feature type="region of interest" description="Disordered" evidence="14">
    <location>
        <begin position="529"/>
        <end position="552"/>
    </location>
</feature>
<keyword evidence="8 12" id="KW-0040">ANK repeat</keyword>
<evidence type="ECO:0000256" key="14">
    <source>
        <dbReference type="SAM" id="MobiDB-lite"/>
    </source>
</evidence>
<feature type="domain" description="DAGKc" evidence="15">
    <location>
        <begin position="569"/>
        <end position="703"/>
    </location>
</feature>
<dbReference type="Pfam" id="PF23578">
    <property type="entry name" value="DGKI"/>
    <property type="match status" value="1"/>
</dbReference>
<dbReference type="Pfam" id="PF12796">
    <property type="entry name" value="Ank_2"/>
    <property type="match status" value="1"/>
</dbReference>